<dbReference type="Gene3D" id="1.20.1080.10">
    <property type="entry name" value="Glycerol uptake facilitator protein"/>
    <property type="match status" value="1"/>
</dbReference>
<evidence type="ECO:0000313" key="9">
    <source>
        <dbReference type="Proteomes" id="UP001237642"/>
    </source>
</evidence>
<dbReference type="GO" id="GO:0015267">
    <property type="term" value="F:channel activity"/>
    <property type="evidence" value="ECO:0007669"/>
    <property type="project" value="InterPro"/>
</dbReference>
<evidence type="ECO:0000256" key="2">
    <source>
        <dbReference type="ARBA" id="ARBA00022692"/>
    </source>
</evidence>
<evidence type="ECO:0000256" key="7">
    <source>
        <dbReference type="SAM" id="Phobius"/>
    </source>
</evidence>
<keyword evidence="9" id="KW-1185">Reference proteome</keyword>
<feature type="transmembrane region" description="Helical" evidence="7">
    <location>
        <begin position="60"/>
        <end position="83"/>
    </location>
</feature>
<gene>
    <name evidence="8" type="ORF">POM88_002324</name>
</gene>
<keyword evidence="5" id="KW-0813">Transport</keyword>
<feature type="transmembrane region" description="Helical" evidence="7">
    <location>
        <begin position="141"/>
        <end position="161"/>
    </location>
</feature>
<evidence type="ECO:0000256" key="4">
    <source>
        <dbReference type="ARBA" id="ARBA00023136"/>
    </source>
</evidence>
<comment type="subcellular location">
    <subcellularLocation>
        <location evidence="1">Membrane</location>
        <topology evidence="1">Multi-pass membrane protein</topology>
    </subcellularLocation>
</comment>
<feature type="region of interest" description="Disordered" evidence="6">
    <location>
        <begin position="19"/>
        <end position="39"/>
    </location>
</feature>
<evidence type="ECO:0000256" key="3">
    <source>
        <dbReference type="ARBA" id="ARBA00022989"/>
    </source>
</evidence>
<dbReference type="InterPro" id="IPR023271">
    <property type="entry name" value="Aquaporin-like"/>
</dbReference>
<reference evidence="8" key="2">
    <citation type="submission" date="2023-05" db="EMBL/GenBank/DDBJ databases">
        <authorList>
            <person name="Schelkunov M.I."/>
        </authorList>
    </citation>
    <scope>NUCLEOTIDE SEQUENCE</scope>
    <source>
        <strain evidence="8">Hsosn_3</strain>
        <tissue evidence="8">Leaf</tissue>
    </source>
</reference>
<dbReference type="PANTHER" id="PTHR47002:SF2">
    <property type="entry name" value="AQUAPORIN AQPAE.A-LIKE"/>
    <property type="match status" value="1"/>
</dbReference>
<dbReference type="InterPro" id="IPR000425">
    <property type="entry name" value="MIP"/>
</dbReference>
<evidence type="ECO:0000313" key="8">
    <source>
        <dbReference type="EMBL" id="KAK1402719.1"/>
    </source>
</evidence>
<keyword evidence="2 5" id="KW-0812">Transmembrane</keyword>
<feature type="transmembrane region" description="Helical" evidence="7">
    <location>
        <begin position="228"/>
        <end position="249"/>
    </location>
</feature>
<dbReference type="GO" id="GO:0016020">
    <property type="term" value="C:membrane"/>
    <property type="evidence" value="ECO:0007669"/>
    <property type="project" value="UniProtKB-SubCell"/>
</dbReference>
<feature type="transmembrane region" description="Helical" evidence="7">
    <location>
        <begin position="196"/>
        <end position="216"/>
    </location>
</feature>
<organism evidence="8 9">
    <name type="scientific">Heracleum sosnowskyi</name>
    <dbReference type="NCBI Taxonomy" id="360622"/>
    <lineage>
        <taxon>Eukaryota</taxon>
        <taxon>Viridiplantae</taxon>
        <taxon>Streptophyta</taxon>
        <taxon>Embryophyta</taxon>
        <taxon>Tracheophyta</taxon>
        <taxon>Spermatophyta</taxon>
        <taxon>Magnoliopsida</taxon>
        <taxon>eudicotyledons</taxon>
        <taxon>Gunneridae</taxon>
        <taxon>Pentapetalae</taxon>
        <taxon>asterids</taxon>
        <taxon>campanulids</taxon>
        <taxon>Apiales</taxon>
        <taxon>Apiaceae</taxon>
        <taxon>Apioideae</taxon>
        <taxon>apioid superclade</taxon>
        <taxon>Tordylieae</taxon>
        <taxon>Tordyliinae</taxon>
        <taxon>Heracleum</taxon>
    </lineage>
</organism>
<dbReference type="PRINTS" id="PR00783">
    <property type="entry name" value="MINTRINSICP"/>
</dbReference>
<comment type="similarity">
    <text evidence="5">Belongs to the MIP/aquaporin (TC 1.A.8) family.</text>
</comment>
<feature type="transmembrane region" description="Helical" evidence="7">
    <location>
        <begin position="279"/>
        <end position="296"/>
    </location>
</feature>
<feature type="transmembrane region" description="Helical" evidence="7">
    <location>
        <begin position="95"/>
        <end position="112"/>
    </location>
</feature>
<dbReference type="SUPFAM" id="SSF81338">
    <property type="entry name" value="Aquaporin-like"/>
    <property type="match status" value="1"/>
</dbReference>
<keyword evidence="4 7" id="KW-0472">Membrane</keyword>
<name>A0AAD8JFW6_9APIA</name>
<evidence type="ECO:0000256" key="1">
    <source>
        <dbReference type="ARBA" id="ARBA00004141"/>
    </source>
</evidence>
<dbReference type="EMBL" id="JAUIZM010000001">
    <property type="protein sequence ID" value="KAK1402719.1"/>
    <property type="molecule type" value="Genomic_DNA"/>
</dbReference>
<evidence type="ECO:0000256" key="6">
    <source>
        <dbReference type="SAM" id="MobiDB-lite"/>
    </source>
</evidence>
<accession>A0AAD8JFW6</accession>
<dbReference type="Pfam" id="PF00230">
    <property type="entry name" value="MIP"/>
    <property type="match status" value="1"/>
</dbReference>
<keyword evidence="3 7" id="KW-1133">Transmembrane helix</keyword>
<proteinExistence type="inferred from homology"/>
<protein>
    <submittedName>
        <fullName evidence="8">Aquaporin, MIP family, PIP subfamily</fullName>
    </submittedName>
</protein>
<dbReference type="Proteomes" id="UP001237642">
    <property type="component" value="Unassembled WGS sequence"/>
</dbReference>
<reference evidence="8" key="1">
    <citation type="submission" date="2023-02" db="EMBL/GenBank/DDBJ databases">
        <title>Genome of toxic invasive species Heracleum sosnowskyi carries increased number of genes despite the absence of recent whole-genome duplications.</title>
        <authorList>
            <person name="Schelkunov M."/>
            <person name="Shtratnikova V."/>
            <person name="Makarenko M."/>
            <person name="Klepikova A."/>
            <person name="Omelchenko D."/>
            <person name="Novikova G."/>
            <person name="Obukhova E."/>
            <person name="Bogdanov V."/>
            <person name="Penin A."/>
            <person name="Logacheva M."/>
        </authorList>
    </citation>
    <scope>NUCLEOTIDE SEQUENCE</scope>
    <source>
        <strain evidence="8">Hsosn_3</strain>
        <tissue evidence="8">Leaf</tissue>
    </source>
</reference>
<dbReference type="AlphaFoldDB" id="A0AAD8JFW6"/>
<dbReference type="PANTHER" id="PTHR47002">
    <property type="entry name" value="AQUAPORIN-LIKE"/>
    <property type="match status" value="1"/>
</dbReference>
<sequence length="321" mass="34655">MAAKTDLVYEDEENLSGGIKIQPLSSTPKSEQWKDDAGKNQAPLSLRDRLGVDDFYNINVWRASIGEIFGTAVLVFAIDTIVISSVQTDTKTPNVLLSILVAIIITILLLAIHPVSGGHINPIVSFSAALVGLISMSRAAIYIVAQCIGAVLGALALKAVVSNSIENSFSLGGCTVTVITPGPDGPITIGLRTEQAFWLEVICSFVFLVASIWMAYDKRQKKELGQVLVFSIVGTVLGLLVFISTTVTAQKGYAGAGMNPARCLGPALIRGGHLWNSHWIYWVGPSISCVAFYVYTKIIPSEHFEPADLQRHDFYNVLKAF</sequence>
<evidence type="ECO:0000256" key="5">
    <source>
        <dbReference type="RuleBase" id="RU000477"/>
    </source>
</evidence>
<comment type="caution">
    <text evidence="8">The sequence shown here is derived from an EMBL/GenBank/DDBJ whole genome shotgun (WGS) entry which is preliminary data.</text>
</comment>